<proteinExistence type="predicted"/>
<dbReference type="AlphaFoldDB" id="X1IGH7"/>
<comment type="caution">
    <text evidence="1">The sequence shown here is derived from an EMBL/GenBank/DDBJ whole genome shotgun (WGS) entry which is preliminary data.</text>
</comment>
<gene>
    <name evidence="1" type="ORF">S03H2_55586</name>
</gene>
<organism evidence="1">
    <name type="scientific">marine sediment metagenome</name>
    <dbReference type="NCBI Taxonomy" id="412755"/>
    <lineage>
        <taxon>unclassified sequences</taxon>
        <taxon>metagenomes</taxon>
        <taxon>ecological metagenomes</taxon>
    </lineage>
</organism>
<dbReference type="EMBL" id="BARU01035518">
    <property type="protein sequence ID" value="GAH81481.1"/>
    <property type="molecule type" value="Genomic_DNA"/>
</dbReference>
<evidence type="ECO:0000313" key="1">
    <source>
        <dbReference type="EMBL" id="GAH81481.1"/>
    </source>
</evidence>
<accession>X1IGH7</accession>
<reference evidence="1" key="1">
    <citation type="journal article" date="2014" name="Front. Microbiol.">
        <title>High frequency of phylogenetically diverse reductive dehalogenase-homologous genes in deep subseafloor sedimentary metagenomes.</title>
        <authorList>
            <person name="Kawai M."/>
            <person name="Futagami T."/>
            <person name="Toyoda A."/>
            <person name="Takaki Y."/>
            <person name="Nishi S."/>
            <person name="Hori S."/>
            <person name="Arai W."/>
            <person name="Tsubouchi T."/>
            <person name="Morono Y."/>
            <person name="Uchiyama I."/>
            <person name="Ito T."/>
            <person name="Fujiyama A."/>
            <person name="Inagaki F."/>
            <person name="Takami H."/>
        </authorList>
    </citation>
    <scope>NUCLEOTIDE SEQUENCE</scope>
    <source>
        <strain evidence="1">Expedition CK06-06</strain>
    </source>
</reference>
<protein>
    <submittedName>
        <fullName evidence="1">Uncharacterized protein</fullName>
    </submittedName>
</protein>
<name>X1IGH7_9ZZZZ</name>
<sequence length="108" mass="12068">EPERTLKGGNRKTIRMNNPFHTSVPGEKLLTIRKRARGKARLAKAFGVRFRYQLGKRVVAATAVSIICPFFGKTDPAKRYMKATYKIPIITGTSLWGTMGSTPQICEI</sequence>
<feature type="non-terminal residue" evidence="1">
    <location>
        <position position="1"/>
    </location>
</feature>